<dbReference type="Gene3D" id="1.10.600.10">
    <property type="entry name" value="Farnesyl Diphosphate Synthase"/>
    <property type="match status" value="1"/>
</dbReference>
<dbReference type="OrthoDB" id="3349471at2759"/>
<sequence length="336" mass="38726">MSATSKPGNSSPSRFTSRWIARMHSRADEVAKNVQGYFASEWPWSTLEERDKFLTSDLEWCMLSILPDALDDRIELAVMLADLMFLIDDAMDYWSQDQAKAFFKQFQGLVLGLTDPAEKEHDPIQKLVKTLFTQVLSTDEGDPRRLGARFCQEICRWFIVASSKKDRSNALADLERYLQYRFVDAAIWSAHALMRWSCDINLASYMREDPDIILLEETAGRHSILNNDLFSYDREIAVAAQENVSEMSKNVMNAVSIVERQQKCSKDDAMNYLLEYIADLEEKFMVIEQEAKRKYSGEDLETVEKYSTALKSICTGNIAWSSFCGRYNQTEERGEY</sequence>
<name>A0A5C3LFW1_9AGAR</name>
<evidence type="ECO:0000256" key="5">
    <source>
        <dbReference type="ARBA" id="ARBA00023239"/>
    </source>
</evidence>
<comment type="cofactor">
    <cofactor evidence="1 6">
        <name>Mg(2+)</name>
        <dbReference type="ChEBI" id="CHEBI:18420"/>
    </cofactor>
</comment>
<dbReference type="SUPFAM" id="SSF48576">
    <property type="entry name" value="Terpenoid synthases"/>
    <property type="match status" value="1"/>
</dbReference>
<dbReference type="STRING" id="68775.A0A5C3LFW1"/>
<dbReference type="EC" id="4.2.3.-" evidence="6"/>
<dbReference type="InterPro" id="IPR034686">
    <property type="entry name" value="Terpene_cyclase-like_2"/>
</dbReference>
<dbReference type="Pfam" id="PF19086">
    <property type="entry name" value="Terpene_syn_C_2"/>
    <property type="match status" value="1"/>
</dbReference>
<dbReference type="GO" id="GO:0008299">
    <property type="term" value="P:isoprenoid biosynthetic process"/>
    <property type="evidence" value="ECO:0007669"/>
    <property type="project" value="UniProtKB-ARBA"/>
</dbReference>
<evidence type="ECO:0000313" key="7">
    <source>
        <dbReference type="EMBL" id="TFK31767.1"/>
    </source>
</evidence>
<comment type="similarity">
    <text evidence="2 6">Belongs to the terpene synthase family.</text>
</comment>
<protein>
    <recommendedName>
        <fullName evidence="6">Terpene synthase</fullName>
        <ecNumber evidence="6">4.2.3.-</ecNumber>
    </recommendedName>
</protein>
<evidence type="ECO:0000256" key="1">
    <source>
        <dbReference type="ARBA" id="ARBA00001946"/>
    </source>
</evidence>
<evidence type="ECO:0000256" key="6">
    <source>
        <dbReference type="RuleBase" id="RU366034"/>
    </source>
</evidence>
<dbReference type="GO" id="GO:0046872">
    <property type="term" value="F:metal ion binding"/>
    <property type="evidence" value="ECO:0007669"/>
    <property type="project" value="UniProtKB-KW"/>
</dbReference>
<keyword evidence="4 6" id="KW-0460">Magnesium</keyword>
<organism evidence="7 8">
    <name type="scientific">Crucibulum laeve</name>
    <dbReference type="NCBI Taxonomy" id="68775"/>
    <lineage>
        <taxon>Eukaryota</taxon>
        <taxon>Fungi</taxon>
        <taxon>Dikarya</taxon>
        <taxon>Basidiomycota</taxon>
        <taxon>Agaricomycotina</taxon>
        <taxon>Agaricomycetes</taxon>
        <taxon>Agaricomycetidae</taxon>
        <taxon>Agaricales</taxon>
        <taxon>Agaricineae</taxon>
        <taxon>Nidulariaceae</taxon>
        <taxon>Crucibulum</taxon>
    </lineage>
</organism>
<keyword evidence="5 6" id="KW-0456">Lyase</keyword>
<keyword evidence="3 6" id="KW-0479">Metal-binding</keyword>
<dbReference type="PANTHER" id="PTHR35201">
    <property type="entry name" value="TERPENE SYNTHASE"/>
    <property type="match status" value="1"/>
</dbReference>
<evidence type="ECO:0000256" key="3">
    <source>
        <dbReference type="ARBA" id="ARBA00022723"/>
    </source>
</evidence>
<dbReference type="Proteomes" id="UP000308652">
    <property type="component" value="Unassembled WGS sequence"/>
</dbReference>
<dbReference type="GO" id="GO:0010333">
    <property type="term" value="F:terpene synthase activity"/>
    <property type="evidence" value="ECO:0007669"/>
    <property type="project" value="InterPro"/>
</dbReference>
<evidence type="ECO:0000256" key="4">
    <source>
        <dbReference type="ARBA" id="ARBA00022842"/>
    </source>
</evidence>
<dbReference type="PANTHER" id="PTHR35201:SF4">
    <property type="entry name" value="BETA-PINACENE SYNTHASE-RELATED"/>
    <property type="match status" value="1"/>
</dbReference>
<proteinExistence type="inferred from homology"/>
<dbReference type="EMBL" id="ML213710">
    <property type="protein sequence ID" value="TFK31767.1"/>
    <property type="molecule type" value="Genomic_DNA"/>
</dbReference>
<evidence type="ECO:0000256" key="2">
    <source>
        <dbReference type="ARBA" id="ARBA00006333"/>
    </source>
</evidence>
<evidence type="ECO:0000313" key="8">
    <source>
        <dbReference type="Proteomes" id="UP000308652"/>
    </source>
</evidence>
<keyword evidence="8" id="KW-1185">Reference proteome</keyword>
<gene>
    <name evidence="7" type="ORF">BDQ12DRAFT_693593</name>
</gene>
<dbReference type="AlphaFoldDB" id="A0A5C3LFW1"/>
<accession>A0A5C3LFW1</accession>
<dbReference type="InterPro" id="IPR008949">
    <property type="entry name" value="Isoprenoid_synthase_dom_sf"/>
</dbReference>
<reference evidence="7 8" key="1">
    <citation type="journal article" date="2019" name="Nat. Ecol. Evol.">
        <title>Megaphylogeny resolves global patterns of mushroom evolution.</title>
        <authorList>
            <person name="Varga T."/>
            <person name="Krizsan K."/>
            <person name="Foldi C."/>
            <person name="Dima B."/>
            <person name="Sanchez-Garcia M."/>
            <person name="Sanchez-Ramirez S."/>
            <person name="Szollosi G.J."/>
            <person name="Szarkandi J.G."/>
            <person name="Papp V."/>
            <person name="Albert L."/>
            <person name="Andreopoulos W."/>
            <person name="Angelini C."/>
            <person name="Antonin V."/>
            <person name="Barry K.W."/>
            <person name="Bougher N.L."/>
            <person name="Buchanan P."/>
            <person name="Buyck B."/>
            <person name="Bense V."/>
            <person name="Catcheside P."/>
            <person name="Chovatia M."/>
            <person name="Cooper J."/>
            <person name="Damon W."/>
            <person name="Desjardin D."/>
            <person name="Finy P."/>
            <person name="Geml J."/>
            <person name="Haridas S."/>
            <person name="Hughes K."/>
            <person name="Justo A."/>
            <person name="Karasinski D."/>
            <person name="Kautmanova I."/>
            <person name="Kiss B."/>
            <person name="Kocsube S."/>
            <person name="Kotiranta H."/>
            <person name="LaButti K.M."/>
            <person name="Lechner B.E."/>
            <person name="Liimatainen K."/>
            <person name="Lipzen A."/>
            <person name="Lukacs Z."/>
            <person name="Mihaltcheva S."/>
            <person name="Morgado L.N."/>
            <person name="Niskanen T."/>
            <person name="Noordeloos M.E."/>
            <person name="Ohm R.A."/>
            <person name="Ortiz-Santana B."/>
            <person name="Ovrebo C."/>
            <person name="Racz N."/>
            <person name="Riley R."/>
            <person name="Savchenko A."/>
            <person name="Shiryaev A."/>
            <person name="Soop K."/>
            <person name="Spirin V."/>
            <person name="Szebenyi C."/>
            <person name="Tomsovsky M."/>
            <person name="Tulloss R.E."/>
            <person name="Uehling J."/>
            <person name="Grigoriev I.V."/>
            <person name="Vagvolgyi C."/>
            <person name="Papp T."/>
            <person name="Martin F.M."/>
            <person name="Miettinen O."/>
            <person name="Hibbett D.S."/>
            <person name="Nagy L.G."/>
        </authorList>
    </citation>
    <scope>NUCLEOTIDE SEQUENCE [LARGE SCALE GENOMIC DNA]</scope>
    <source>
        <strain evidence="7 8">CBS 166.37</strain>
    </source>
</reference>